<keyword evidence="1" id="KW-1133">Transmembrane helix</keyword>
<evidence type="ECO:0000256" key="1">
    <source>
        <dbReference type="SAM" id="Phobius"/>
    </source>
</evidence>
<keyword evidence="1" id="KW-0812">Transmembrane</keyword>
<reference evidence="2 3" key="1">
    <citation type="submission" date="2020-11" db="EMBL/GenBank/DDBJ databases">
        <title>Enhanced detection system for hospital associated transmission using whole genome sequencing surveillance.</title>
        <authorList>
            <person name="Harrison L.H."/>
            <person name="Van Tyne D."/>
            <person name="Marsh J.W."/>
            <person name="Griffith M.P."/>
            <person name="Snyder D.J."/>
            <person name="Cooper V.S."/>
            <person name="Mustapha M."/>
        </authorList>
    </citation>
    <scope>NUCLEOTIDE SEQUENCE [LARGE SCALE GENOMIC DNA]</scope>
    <source>
        <strain evidence="2 3">PSB00013</strain>
    </source>
</reference>
<protein>
    <submittedName>
        <fullName evidence="2">DUF4389 domain-containing protein</fullName>
    </submittedName>
</protein>
<feature type="transmembrane region" description="Helical" evidence="1">
    <location>
        <begin position="15"/>
        <end position="38"/>
    </location>
</feature>
<dbReference type="EMBL" id="JADTXM010000017">
    <property type="protein sequence ID" value="MBH3441110.1"/>
    <property type="molecule type" value="Genomic_DNA"/>
</dbReference>
<organism evidence="2 3">
    <name type="scientific">Pseudomonas luteola</name>
    <dbReference type="NCBI Taxonomy" id="47886"/>
    <lineage>
        <taxon>Bacteria</taxon>
        <taxon>Pseudomonadati</taxon>
        <taxon>Pseudomonadota</taxon>
        <taxon>Gammaproteobacteria</taxon>
        <taxon>Pseudomonadales</taxon>
        <taxon>Pseudomonadaceae</taxon>
        <taxon>Pseudomonas</taxon>
    </lineage>
</organism>
<dbReference type="InterPro" id="IPR025498">
    <property type="entry name" value="DUF4389"/>
</dbReference>
<proteinExistence type="predicted"/>
<gene>
    <name evidence="2" type="ORF">I5Q09_20720</name>
</gene>
<dbReference type="Pfam" id="PF14333">
    <property type="entry name" value="DUF4389"/>
    <property type="match status" value="1"/>
</dbReference>
<dbReference type="Proteomes" id="UP000638986">
    <property type="component" value="Unassembled WGS sequence"/>
</dbReference>
<dbReference type="RefSeq" id="WP_197873215.1">
    <property type="nucleotide sequence ID" value="NZ_JADTXM010000017.1"/>
</dbReference>
<accession>A0ABS0MX94</accession>
<sequence>MSADTHERESLALRLIWMVIFLLVWLVSQYIFAGVVIAQLGYRLVKGTPSDALSEFGSSLSCYLAQIVRFGTFATEEKPWPLADWPDTASSMQERQP</sequence>
<comment type="caution">
    <text evidence="2">The sequence shown here is derived from an EMBL/GenBank/DDBJ whole genome shotgun (WGS) entry which is preliminary data.</text>
</comment>
<keyword evidence="1" id="KW-0472">Membrane</keyword>
<evidence type="ECO:0000313" key="3">
    <source>
        <dbReference type="Proteomes" id="UP000638986"/>
    </source>
</evidence>
<name>A0ABS0MX94_PSELU</name>
<evidence type="ECO:0000313" key="2">
    <source>
        <dbReference type="EMBL" id="MBH3441110.1"/>
    </source>
</evidence>